<feature type="transmembrane region" description="Helical" evidence="5">
    <location>
        <begin position="123"/>
        <end position="145"/>
    </location>
</feature>
<evidence type="ECO:0000256" key="2">
    <source>
        <dbReference type="ARBA" id="ARBA00022692"/>
    </source>
</evidence>
<gene>
    <name evidence="6" type="ORF">CBF27_13545</name>
</gene>
<protein>
    <submittedName>
        <fullName evidence="6">Colicin V production protein CvpA</fullName>
    </submittedName>
</protein>
<dbReference type="PANTHER" id="PTHR37306">
    <property type="entry name" value="COLICIN V PRODUCTION PROTEIN"/>
    <property type="match status" value="1"/>
</dbReference>
<evidence type="ECO:0000256" key="5">
    <source>
        <dbReference type="SAM" id="Phobius"/>
    </source>
</evidence>
<keyword evidence="7" id="KW-1185">Reference proteome</keyword>
<dbReference type="EMBL" id="NGKC01000024">
    <property type="protein sequence ID" value="RSU09034.1"/>
    <property type="molecule type" value="Genomic_DNA"/>
</dbReference>
<dbReference type="PANTHER" id="PTHR37306:SF1">
    <property type="entry name" value="COLICIN V PRODUCTION PROTEIN"/>
    <property type="match status" value="1"/>
</dbReference>
<evidence type="ECO:0000256" key="1">
    <source>
        <dbReference type="ARBA" id="ARBA00004141"/>
    </source>
</evidence>
<dbReference type="Pfam" id="PF02674">
    <property type="entry name" value="Colicin_V"/>
    <property type="match status" value="1"/>
</dbReference>
<dbReference type="RefSeq" id="WP_126815215.1">
    <property type="nucleotide sequence ID" value="NZ_NGKC01000024.1"/>
</dbReference>
<accession>A0A430AMA1</accession>
<name>A0A430AMA1_9ENTE</name>
<evidence type="ECO:0000313" key="6">
    <source>
        <dbReference type="EMBL" id="RSU09034.1"/>
    </source>
</evidence>
<dbReference type="OrthoDB" id="1809613at2"/>
<organism evidence="6 7">
    <name type="scientific">Vagococcus acidifermentans</name>
    <dbReference type="NCBI Taxonomy" id="564710"/>
    <lineage>
        <taxon>Bacteria</taxon>
        <taxon>Bacillati</taxon>
        <taxon>Bacillota</taxon>
        <taxon>Bacilli</taxon>
        <taxon>Lactobacillales</taxon>
        <taxon>Enterococcaceae</taxon>
        <taxon>Vagococcus</taxon>
    </lineage>
</organism>
<keyword evidence="3 5" id="KW-1133">Transmembrane helix</keyword>
<comment type="caution">
    <text evidence="6">The sequence shown here is derived from an EMBL/GenBank/DDBJ whole genome shotgun (WGS) entry which is preliminary data.</text>
</comment>
<feature type="transmembrane region" description="Helical" evidence="5">
    <location>
        <begin position="24"/>
        <end position="43"/>
    </location>
</feature>
<sequence length="182" mass="20183">MLTLGIICILAVNFYIGFRRGLMLQLIYTGGYLLTFLAAKFFYRSLAAHLELLIPYPSPQMDSSLVLFDQSLLFDLDKSFYAAAAFIIILVIGWLVTKLFGVLSYGVTFIPILRTGNALAGGVLNAAVMVIVLSVLLTAVAMIPVDVIQQQFKNSLLARLMVEHTPIISHLLKTWWITDIIS</sequence>
<dbReference type="Proteomes" id="UP000286773">
    <property type="component" value="Unassembled WGS sequence"/>
</dbReference>
<evidence type="ECO:0000256" key="4">
    <source>
        <dbReference type="ARBA" id="ARBA00023136"/>
    </source>
</evidence>
<dbReference type="AlphaFoldDB" id="A0A430AMA1"/>
<feature type="transmembrane region" description="Helical" evidence="5">
    <location>
        <begin position="80"/>
        <end position="103"/>
    </location>
</feature>
<keyword evidence="2 5" id="KW-0812">Transmembrane</keyword>
<comment type="subcellular location">
    <subcellularLocation>
        <location evidence="1">Membrane</location>
        <topology evidence="1">Multi-pass membrane protein</topology>
    </subcellularLocation>
</comment>
<keyword evidence="4 5" id="KW-0472">Membrane</keyword>
<dbReference type="GO" id="GO:0016020">
    <property type="term" value="C:membrane"/>
    <property type="evidence" value="ECO:0007669"/>
    <property type="project" value="UniProtKB-SubCell"/>
</dbReference>
<proteinExistence type="predicted"/>
<evidence type="ECO:0000313" key="7">
    <source>
        <dbReference type="Proteomes" id="UP000286773"/>
    </source>
</evidence>
<evidence type="ECO:0000256" key="3">
    <source>
        <dbReference type="ARBA" id="ARBA00022989"/>
    </source>
</evidence>
<dbReference type="GO" id="GO:0009403">
    <property type="term" value="P:toxin biosynthetic process"/>
    <property type="evidence" value="ECO:0007669"/>
    <property type="project" value="InterPro"/>
</dbReference>
<reference evidence="6 7" key="1">
    <citation type="submission" date="2017-05" db="EMBL/GenBank/DDBJ databases">
        <title>Vagococcus spp. assemblies.</title>
        <authorList>
            <person name="Gulvik C.A."/>
        </authorList>
    </citation>
    <scope>NUCLEOTIDE SEQUENCE [LARGE SCALE GENOMIC DNA]</scope>
    <source>
        <strain evidence="6 7">LMG 24798</strain>
    </source>
</reference>
<dbReference type="InterPro" id="IPR003825">
    <property type="entry name" value="Colicin-V_CvpA"/>
</dbReference>